<dbReference type="InterPro" id="IPR029149">
    <property type="entry name" value="Creatin/AminoP/Spt16_N"/>
</dbReference>
<sequence length="463" mass="51529">MVEEDVPTSQEFIPKHLEQGTHIGINPAFISAVDAKSLEKSLEPRGSEFVSLHQNPVDIVWGKDQPPHPQNRETFQSKLQHLWAEIAKKNAVASVVTLLDEVAWLFNLHGTDIDFNPVFFAYSVVTPTQAILAAMIHYTPDLDDCAILTCSPSDSHCLNPTDPETLFGNWKLDQVKWSKMLSNSSEFNMCSVHWLDVLKDGHFMILDEEGRDQMSRIMHDWVLGVVAGAYELLSSCSATVLFVDNLSMSVLHMLGMYNIELFFFSSSLNWIPLHYQEEVWPGKGDYITITLPFIWMMQNLVTQLPTPSETPGSGSVRSAHAQYIPTDKEQIIVTQAPLSLSFGIVLPQNDSTSSSTVQASAYIGKKSAKSLNDPKCKSMANLMDQLTRFQQSYPSGQASSPTYDPYSTTDEYSQVESQPTPQQQLIQPRTMPPLPPLPPKPGHASPPRSSPPKPAAQQLHPQP</sequence>
<protein>
    <recommendedName>
        <fullName evidence="4">Creatinase N-terminal domain-containing protein</fullName>
    </recommendedName>
</protein>
<feature type="compositionally biased region" description="Pro residues" evidence="1">
    <location>
        <begin position="430"/>
        <end position="441"/>
    </location>
</feature>
<dbReference type="OrthoDB" id="3231000at2759"/>
<dbReference type="Pfam" id="PF16189">
    <property type="entry name" value="Creatinase_N_2"/>
    <property type="match status" value="1"/>
</dbReference>
<evidence type="ECO:0000313" key="2">
    <source>
        <dbReference type="EMBL" id="KAG1812537.1"/>
    </source>
</evidence>
<dbReference type="Gene3D" id="3.40.350.10">
    <property type="entry name" value="Creatinase/prolidase N-terminal domain"/>
    <property type="match status" value="2"/>
</dbReference>
<feature type="region of interest" description="Disordered" evidence="1">
    <location>
        <begin position="392"/>
        <end position="463"/>
    </location>
</feature>
<dbReference type="PANTHER" id="PTHR43763:SF6">
    <property type="entry name" value="XAA-PRO AMINOPEPTIDASE 1"/>
    <property type="match status" value="1"/>
</dbReference>
<dbReference type="GeneID" id="64634582"/>
<name>A0A9P7E6W4_9AGAM</name>
<dbReference type="InterPro" id="IPR050422">
    <property type="entry name" value="X-Pro_aminopeptidase_P"/>
</dbReference>
<dbReference type="RefSeq" id="XP_041190682.1">
    <property type="nucleotide sequence ID" value="XM_041340566.1"/>
</dbReference>
<organism evidence="2 3">
    <name type="scientific">Suillus subaureus</name>
    <dbReference type="NCBI Taxonomy" id="48587"/>
    <lineage>
        <taxon>Eukaryota</taxon>
        <taxon>Fungi</taxon>
        <taxon>Dikarya</taxon>
        <taxon>Basidiomycota</taxon>
        <taxon>Agaricomycotina</taxon>
        <taxon>Agaricomycetes</taxon>
        <taxon>Agaricomycetidae</taxon>
        <taxon>Boletales</taxon>
        <taxon>Suillineae</taxon>
        <taxon>Suillaceae</taxon>
        <taxon>Suillus</taxon>
    </lineage>
</organism>
<dbReference type="EMBL" id="JABBWG010000026">
    <property type="protein sequence ID" value="KAG1812537.1"/>
    <property type="molecule type" value="Genomic_DNA"/>
</dbReference>
<dbReference type="Proteomes" id="UP000807769">
    <property type="component" value="Unassembled WGS sequence"/>
</dbReference>
<evidence type="ECO:0008006" key="4">
    <source>
        <dbReference type="Google" id="ProtNLM"/>
    </source>
</evidence>
<reference evidence="2" key="1">
    <citation type="journal article" date="2020" name="New Phytol.">
        <title>Comparative genomics reveals dynamic genome evolution in host specialist ectomycorrhizal fungi.</title>
        <authorList>
            <person name="Lofgren L.A."/>
            <person name="Nguyen N.H."/>
            <person name="Vilgalys R."/>
            <person name="Ruytinx J."/>
            <person name="Liao H.L."/>
            <person name="Branco S."/>
            <person name="Kuo A."/>
            <person name="LaButti K."/>
            <person name="Lipzen A."/>
            <person name="Andreopoulos W."/>
            <person name="Pangilinan J."/>
            <person name="Riley R."/>
            <person name="Hundley H."/>
            <person name="Na H."/>
            <person name="Barry K."/>
            <person name="Grigoriev I.V."/>
            <person name="Stajich J.E."/>
            <person name="Kennedy P.G."/>
        </authorList>
    </citation>
    <scope>NUCLEOTIDE SEQUENCE</scope>
    <source>
        <strain evidence="2">MN1</strain>
    </source>
</reference>
<gene>
    <name evidence="2" type="ORF">BJ212DRAFT_1483148</name>
</gene>
<comment type="caution">
    <text evidence="2">The sequence shown here is derived from an EMBL/GenBank/DDBJ whole genome shotgun (WGS) entry which is preliminary data.</text>
</comment>
<dbReference type="AlphaFoldDB" id="A0A9P7E6W4"/>
<proteinExistence type="predicted"/>
<dbReference type="PANTHER" id="PTHR43763">
    <property type="entry name" value="XAA-PRO AMINOPEPTIDASE 1"/>
    <property type="match status" value="1"/>
</dbReference>
<evidence type="ECO:0000256" key="1">
    <source>
        <dbReference type="SAM" id="MobiDB-lite"/>
    </source>
</evidence>
<feature type="compositionally biased region" description="Polar residues" evidence="1">
    <location>
        <begin position="392"/>
        <end position="424"/>
    </location>
</feature>
<keyword evidence="3" id="KW-1185">Reference proteome</keyword>
<evidence type="ECO:0000313" key="3">
    <source>
        <dbReference type="Proteomes" id="UP000807769"/>
    </source>
</evidence>
<accession>A0A9P7E6W4</accession>